<feature type="region of interest" description="Disordered" evidence="1">
    <location>
        <begin position="693"/>
        <end position="771"/>
    </location>
</feature>
<evidence type="ECO:0000259" key="2">
    <source>
        <dbReference type="PROSITE" id="PS50954"/>
    </source>
</evidence>
<feature type="region of interest" description="Disordered" evidence="1">
    <location>
        <begin position="286"/>
        <end position="325"/>
    </location>
</feature>
<feature type="region of interest" description="Disordered" evidence="1">
    <location>
        <begin position="233"/>
        <end position="255"/>
    </location>
</feature>
<name>A0A8C8VJP6_9SAUR</name>
<dbReference type="GO" id="GO:0000724">
    <property type="term" value="P:double-strand break repair via homologous recombination"/>
    <property type="evidence" value="ECO:0007669"/>
    <property type="project" value="TreeGrafter"/>
</dbReference>
<proteinExistence type="predicted"/>
<feature type="region of interest" description="Disordered" evidence="1">
    <location>
        <begin position="76"/>
        <end position="117"/>
    </location>
</feature>
<reference evidence="3" key="2">
    <citation type="submission" date="2025-09" db="UniProtKB">
        <authorList>
            <consortium name="Ensembl"/>
        </authorList>
    </citation>
    <scope>IDENTIFICATION</scope>
</reference>
<feature type="compositionally biased region" description="Low complexity" evidence="1">
    <location>
        <begin position="822"/>
        <end position="839"/>
    </location>
</feature>
<evidence type="ECO:0000313" key="4">
    <source>
        <dbReference type="Proteomes" id="UP000694393"/>
    </source>
</evidence>
<dbReference type="Ensembl" id="ENSPCET00000013559.1">
    <property type="protein sequence ID" value="ENSPCEP00000013086.1"/>
    <property type="gene ID" value="ENSPCEG00000010397.1"/>
</dbReference>
<sequence>MPEDLQDRLCCSAAPSTLAFYAHSPPGHSQGSATLSAGGCPGLPQPMLSSTRLSASNEPKELTSNLITAQFLPAYPASERGDGSAPSSPGNEDTTDSGPRLSSQPVPGQDESISKEPVIISQPRLCSLSHEALARRSVSFWESPKILPSCTNGNWKESPFGPHGTPNADGTLDLSQLGDFLDREMLSRVNGQGGLDVTSPDHVYVFCRANSTAVYDLEKTMMDPAFLARTQEESDSPFAAGQVLSGRSERSSRQYGSCDSQCYVSATEASDHSEPKKCLEGKDSLAGGETPCCSSSLHATDESADSNRPGSTDGISRVRLHKRQGASTIGQSLEELVEEPAAQRAVVGRLAPSRSQDAEISGGRHLRASFEASHGSDLTSAGKPASEVRTCSTENESLKDPRPSRPSQALQAHLVSLRDERASSFLSARDPHQLTPADLAVEEFGPREAVSSVNGQVVAEWDLRGKVRKMRLSADNSLFATAELSTNQWVARQADIPKWEPSANGSDPDMLDTVPLGRATSGTSDTVLLDGAEEEMNGTPCRGGWVKPPCLSSEADTVVIQRLASPAKGSAEDEFPLSNEKETMTGFPTKSFLSPLLQVLPGPCHVTPRTKSRLTSAVRDSNHSSLFEKTLEMPRRPRRVRSPQRTPVGPATCLEGSPARGSWVAQGEENASHWEGEEMHDLDAAKIIAKATSCSGSSRDDSNNRDASPTVLLDSAGGARPSEFVTDEQSLYGNNREAESGAACRPGVPLHPTSSDTARSPSASTEEGDGTDLMQKVALLRPLSATAFSQAESEAASGERERALPSRRPHEETQHPGLDATRQASSSRISFSRVSRRPSQATSASDHLAGRLSPVPDPCGQDFPLSPGGRPVNLSAREPVEYLYMDEEEGYALIERHVPCVDDVSVLTDTTSSDDTIIYDWRAYQSKLAGQDTKENQPLQHGSPKATSKLHLLSDEALIRKLRNLGANPGPVTSLTRKIYVQLLDKLMTDPNAKARKRSAGHSPELASALETFQIPDCKEDEMALARQFDQPDKNRKWREGVLKSSFNYLLLDPRVSQNLPFRCHHLSQADCFRTFVSAIFYVGKGKRSRPYSHLYEALTHYKG</sequence>
<reference evidence="3" key="1">
    <citation type="submission" date="2025-08" db="UniProtKB">
        <authorList>
            <consortium name="Ensembl"/>
        </authorList>
    </citation>
    <scope>IDENTIFICATION</scope>
</reference>
<keyword evidence="4" id="KW-1185">Reference proteome</keyword>
<feature type="region of interest" description="Disordered" evidence="1">
    <location>
        <begin position="26"/>
        <end position="61"/>
    </location>
</feature>
<dbReference type="PROSITE" id="PS50954">
    <property type="entry name" value="LEM"/>
    <property type="match status" value="1"/>
</dbReference>
<dbReference type="GO" id="GO:0005654">
    <property type="term" value="C:nucleoplasm"/>
    <property type="evidence" value="ECO:0007669"/>
    <property type="project" value="TreeGrafter"/>
</dbReference>
<dbReference type="PANTHER" id="PTHR46427">
    <property type="entry name" value="ANKYRIN REPEAT AND LEM DOMAIN-CONTAINING PROTEIN 1"/>
    <property type="match status" value="1"/>
</dbReference>
<dbReference type="Pfam" id="PF22945">
    <property type="entry name" value="LEM-3_GIY-YIG"/>
    <property type="match status" value="1"/>
</dbReference>
<feature type="domain" description="LEM" evidence="2">
    <location>
        <begin position="947"/>
        <end position="991"/>
    </location>
</feature>
<dbReference type="InterPro" id="IPR011015">
    <property type="entry name" value="LEM/LEM-like_dom_sf"/>
</dbReference>
<feature type="compositionally biased region" description="Basic and acidic residues" evidence="1">
    <location>
        <begin position="797"/>
        <end position="814"/>
    </location>
</feature>
<feature type="compositionally biased region" description="Polar residues" evidence="1">
    <location>
        <begin position="47"/>
        <end position="61"/>
    </location>
</feature>
<dbReference type="InterPro" id="IPR003887">
    <property type="entry name" value="LEM_dom"/>
</dbReference>
<dbReference type="SMART" id="SM00540">
    <property type="entry name" value="LEM"/>
    <property type="match status" value="1"/>
</dbReference>
<feature type="region of interest" description="Disordered" evidence="1">
    <location>
        <begin position="372"/>
        <end position="410"/>
    </location>
</feature>
<dbReference type="GO" id="GO:0004520">
    <property type="term" value="F:DNA endonuclease activity"/>
    <property type="evidence" value="ECO:0007669"/>
    <property type="project" value="TreeGrafter"/>
</dbReference>
<evidence type="ECO:0000256" key="1">
    <source>
        <dbReference type="SAM" id="MobiDB-lite"/>
    </source>
</evidence>
<feature type="compositionally biased region" description="Polar residues" evidence="1">
    <location>
        <begin position="85"/>
        <end position="106"/>
    </location>
</feature>
<dbReference type="Pfam" id="PF03020">
    <property type="entry name" value="LEM"/>
    <property type="match status" value="1"/>
</dbReference>
<feature type="compositionally biased region" description="Polar residues" evidence="1">
    <location>
        <begin position="752"/>
        <end position="765"/>
    </location>
</feature>
<protein>
    <recommendedName>
        <fullName evidence="2">LEM domain-containing protein</fullName>
    </recommendedName>
</protein>
<dbReference type="CDD" id="cd12934">
    <property type="entry name" value="LEM"/>
    <property type="match status" value="1"/>
</dbReference>
<feature type="region of interest" description="Disordered" evidence="1">
    <location>
        <begin position="788"/>
        <end position="872"/>
    </location>
</feature>
<organism evidence="3 4">
    <name type="scientific">Pelusios castaneus</name>
    <name type="common">West African mud turtle</name>
    <dbReference type="NCBI Taxonomy" id="367368"/>
    <lineage>
        <taxon>Eukaryota</taxon>
        <taxon>Metazoa</taxon>
        <taxon>Chordata</taxon>
        <taxon>Craniata</taxon>
        <taxon>Vertebrata</taxon>
        <taxon>Euteleostomi</taxon>
        <taxon>Archelosauria</taxon>
        <taxon>Testudinata</taxon>
        <taxon>Testudines</taxon>
        <taxon>Pleurodira</taxon>
        <taxon>Pelomedusidae</taxon>
        <taxon>Pelusios</taxon>
    </lineage>
</organism>
<dbReference type="InterPro" id="IPR034998">
    <property type="entry name" value="ANKLE1"/>
</dbReference>
<dbReference type="SUPFAM" id="SSF63451">
    <property type="entry name" value="LEM domain"/>
    <property type="match status" value="1"/>
</dbReference>
<dbReference type="Proteomes" id="UP000694393">
    <property type="component" value="Unplaced"/>
</dbReference>
<feature type="region of interest" description="Disordered" evidence="1">
    <location>
        <begin position="626"/>
        <end position="671"/>
    </location>
</feature>
<accession>A0A8C8VJP6</accession>
<evidence type="ECO:0000313" key="3">
    <source>
        <dbReference type="Ensembl" id="ENSPCEP00000013086.1"/>
    </source>
</evidence>
<dbReference type="AlphaFoldDB" id="A0A8C8VJP6"/>
<dbReference type="Gene3D" id="1.10.720.40">
    <property type="match status" value="1"/>
</dbReference>
<dbReference type="GO" id="GO:0000712">
    <property type="term" value="P:resolution of meiotic recombination intermediates"/>
    <property type="evidence" value="ECO:0007669"/>
    <property type="project" value="TreeGrafter"/>
</dbReference>
<dbReference type="PANTHER" id="PTHR46427:SF1">
    <property type="entry name" value="ANKYRIN REPEAT AND LEM DOMAIN-CONTAINING PROTEIN 1"/>
    <property type="match status" value="1"/>
</dbReference>
<dbReference type="GO" id="GO:0005737">
    <property type="term" value="C:cytoplasm"/>
    <property type="evidence" value="ECO:0007669"/>
    <property type="project" value="TreeGrafter"/>
</dbReference>